<feature type="compositionally biased region" description="Low complexity" evidence="1">
    <location>
        <begin position="153"/>
        <end position="170"/>
    </location>
</feature>
<dbReference type="EMBL" id="JAPXIC010000026">
    <property type="protein sequence ID" value="MCZ4718572.1"/>
    <property type="molecule type" value="Genomic_DNA"/>
</dbReference>
<dbReference type="AlphaFoldDB" id="A0AAP3HCH8"/>
<feature type="region of interest" description="Disordered" evidence="1">
    <location>
        <begin position="141"/>
        <end position="170"/>
    </location>
</feature>
<organism evidence="2 3">
    <name type="scientific">Legionella pneumophila</name>
    <dbReference type="NCBI Taxonomy" id="446"/>
    <lineage>
        <taxon>Bacteria</taxon>
        <taxon>Pseudomonadati</taxon>
        <taxon>Pseudomonadota</taxon>
        <taxon>Gammaproteobacteria</taxon>
        <taxon>Legionellales</taxon>
        <taxon>Legionellaceae</taxon>
        <taxon>Legionella</taxon>
    </lineage>
</organism>
<gene>
    <name evidence="2" type="ORF">O6C86_04990</name>
</gene>
<feature type="region of interest" description="Disordered" evidence="1">
    <location>
        <begin position="57"/>
        <end position="90"/>
    </location>
</feature>
<evidence type="ECO:0000313" key="2">
    <source>
        <dbReference type="EMBL" id="MCZ4718572.1"/>
    </source>
</evidence>
<protein>
    <submittedName>
        <fullName evidence="2">Uncharacterized protein</fullName>
    </submittedName>
</protein>
<comment type="caution">
    <text evidence="2">The sequence shown here is derived from an EMBL/GenBank/DDBJ whole genome shotgun (WGS) entry which is preliminary data.</text>
</comment>
<feature type="compositionally biased region" description="Basic and acidic residues" evidence="1">
    <location>
        <begin position="74"/>
        <end position="90"/>
    </location>
</feature>
<evidence type="ECO:0000256" key="1">
    <source>
        <dbReference type="SAM" id="MobiDB-lite"/>
    </source>
</evidence>
<accession>A0AAP3HCH8</accession>
<evidence type="ECO:0000313" key="3">
    <source>
        <dbReference type="Proteomes" id="UP001071279"/>
    </source>
</evidence>
<feature type="region of interest" description="Disordered" evidence="1">
    <location>
        <begin position="1"/>
        <end position="44"/>
    </location>
</feature>
<feature type="non-terminal residue" evidence="2">
    <location>
        <position position="170"/>
    </location>
</feature>
<sequence>MAETPKPKSQTPTPKPKPKPKPTDEQPVEPGPQQSTPGVGSAIGGFIKKGVGKLADNIGKRFGSNAPQPGAENKPAEGQKGEDNKKDPGMEMLDRYMKLVEQWQGVINKPFYWVGGKISAGAKAGASYVVDSAVEWIKNKLAGPEEPKPSPNSSTQQSSSSSSSSSSSTT</sequence>
<reference evidence="2" key="1">
    <citation type="submission" date="2022-12" db="EMBL/GenBank/DDBJ databases">
        <title>Comparative genomics of Legionella pneumophila isolates from the West Bank and Germany support molecular epidemiology of Legionnaires disease.</title>
        <authorList>
            <person name="Zayed A.R."/>
            <person name="Bitar D.M."/>
            <person name="Steinert M."/>
            <person name="Lueck C."/>
            <person name="Brettar I."/>
            <person name="Hoefle M.G."/>
            <person name="Bunk B."/>
        </authorList>
    </citation>
    <scope>NUCLEOTIDE SEQUENCE</scope>
    <source>
        <strain evidence="2">H23</strain>
    </source>
</reference>
<proteinExistence type="predicted"/>
<name>A0AAP3HCH8_LEGPN</name>
<dbReference type="Proteomes" id="UP001071279">
    <property type="component" value="Unassembled WGS sequence"/>
</dbReference>